<evidence type="ECO:0000313" key="5">
    <source>
        <dbReference type="EMBL" id="KAL1497306.1"/>
    </source>
</evidence>
<sequence length="352" mass="39869">MMMYRNSNNEYCRIMLVLCFLSVIVPCCFTQEPVTINKPRNKSPQAWEIDSSNTGHVRCFCNLPPCVLTGYMCKSSIGLCFSDLQNSTTGQTYRGRHGCIEYLTESQRDHCSMSDNEGQLPKNSNNGQEKEVIRKSLLVCCANDMCNHVDNPLTKNLLNSTSAGSEETVGKFQHQQDQQEDFLYTNSEVWFRAATIAVPICGAVILFALIALAVKILKNENNNSFHHKLGSPMYVVPSENKDYKWSDNPYKPCSIKRPYYSQTHPHAFSFRREDDGHLRQFQMPLLISRELNPSIEVGVSKNDTNAKMNLKHTDSNTLIMEIEKSTPDCSLAANMNLSSDDKFCKNEKTLIS</sequence>
<dbReference type="Proteomes" id="UP001566132">
    <property type="component" value="Unassembled WGS sequence"/>
</dbReference>
<protein>
    <recommendedName>
        <fullName evidence="7">BMP and activin membrane-bound inhibitor homolog</fullName>
    </recommendedName>
</protein>
<dbReference type="Pfam" id="PF06211">
    <property type="entry name" value="BAMBI"/>
    <property type="match status" value="1"/>
</dbReference>
<evidence type="ECO:0008006" key="7">
    <source>
        <dbReference type="Google" id="ProtNLM"/>
    </source>
</evidence>
<feature type="chain" id="PRO_5044811482" description="BMP and activin membrane-bound inhibitor homolog" evidence="2">
    <location>
        <begin position="31"/>
        <end position="352"/>
    </location>
</feature>
<dbReference type="Pfam" id="PF19337">
    <property type="entry name" value="BAMBI_C"/>
    <property type="match status" value="1"/>
</dbReference>
<keyword evidence="2" id="KW-0732">Signal</keyword>
<dbReference type="InterPro" id="IPR045807">
    <property type="entry name" value="BAMBI_N"/>
</dbReference>
<keyword evidence="1" id="KW-1133">Transmembrane helix</keyword>
<comment type="caution">
    <text evidence="5">The sequence shown here is derived from an EMBL/GenBank/DDBJ whole genome shotgun (WGS) entry which is preliminary data.</text>
</comment>
<evidence type="ECO:0000259" key="4">
    <source>
        <dbReference type="Pfam" id="PF19337"/>
    </source>
</evidence>
<feature type="domain" description="BMP and activin membrane-bound inhibitor C-terminal" evidence="4">
    <location>
        <begin position="183"/>
        <end position="223"/>
    </location>
</feature>
<keyword evidence="1" id="KW-0472">Membrane</keyword>
<dbReference type="AlphaFoldDB" id="A0ABD1ELC9"/>
<organism evidence="5 6">
    <name type="scientific">Hypothenemus hampei</name>
    <name type="common">Coffee berry borer</name>
    <dbReference type="NCBI Taxonomy" id="57062"/>
    <lineage>
        <taxon>Eukaryota</taxon>
        <taxon>Metazoa</taxon>
        <taxon>Ecdysozoa</taxon>
        <taxon>Arthropoda</taxon>
        <taxon>Hexapoda</taxon>
        <taxon>Insecta</taxon>
        <taxon>Pterygota</taxon>
        <taxon>Neoptera</taxon>
        <taxon>Endopterygota</taxon>
        <taxon>Coleoptera</taxon>
        <taxon>Polyphaga</taxon>
        <taxon>Cucujiformia</taxon>
        <taxon>Curculionidae</taxon>
        <taxon>Scolytinae</taxon>
        <taxon>Hypothenemus</taxon>
    </lineage>
</organism>
<feature type="domain" description="BMP and activin membrane-bound inhibitor N-terminal" evidence="3">
    <location>
        <begin position="54"/>
        <end position="148"/>
    </location>
</feature>
<proteinExistence type="predicted"/>
<dbReference type="CDD" id="cd23576">
    <property type="entry name" value="TFP_LU_ECD_BAMBI"/>
    <property type="match status" value="1"/>
</dbReference>
<dbReference type="InterPro" id="IPR045806">
    <property type="entry name" value="BAMBI_C"/>
</dbReference>
<name>A0ABD1ELC9_HYPHA</name>
<gene>
    <name evidence="5" type="ORF">ABEB36_008292</name>
</gene>
<evidence type="ECO:0000313" key="6">
    <source>
        <dbReference type="Proteomes" id="UP001566132"/>
    </source>
</evidence>
<evidence type="ECO:0000256" key="1">
    <source>
        <dbReference type="SAM" id="Phobius"/>
    </source>
</evidence>
<feature type="signal peptide" evidence="2">
    <location>
        <begin position="1"/>
        <end position="30"/>
    </location>
</feature>
<keyword evidence="6" id="KW-1185">Reference proteome</keyword>
<dbReference type="EMBL" id="JBDJPC010000006">
    <property type="protein sequence ID" value="KAL1497306.1"/>
    <property type="molecule type" value="Genomic_DNA"/>
</dbReference>
<evidence type="ECO:0000259" key="3">
    <source>
        <dbReference type="Pfam" id="PF06211"/>
    </source>
</evidence>
<evidence type="ECO:0000256" key="2">
    <source>
        <dbReference type="SAM" id="SignalP"/>
    </source>
</evidence>
<keyword evidence="1" id="KW-0812">Transmembrane</keyword>
<reference evidence="5 6" key="1">
    <citation type="submission" date="2024-05" db="EMBL/GenBank/DDBJ databases">
        <title>Genetic variation in Jamaican populations of the coffee berry borer (Hypothenemus hampei).</title>
        <authorList>
            <person name="Errbii M."/>
            <person name="Myrie A."/>
        </authorList>
    </citation>
    <scope>NUCLEOTIDE SEQUENCE [LARGE SCALE GENOMIC DNA]</scope>
    <source>
        <strain evidence="5">JA-Hopewell-2020-01-JO</strain>
        <tissue evidence="5">Whole body</tissue>
    </source>
</reference>
<accession>A0ABD1ELC9</accession>
<feature type="transmembrane region" description="Helical" evidence="1">
    <location>
        <begin position="189"/>
        <end position="214"/>
    </location>
</feature>